<feature type="region of interest" description="Disordered" evidence="1">
    <location>
        <begin position="320"/>
        <end position="351"/>
    </location>
</feature>
<evidence type="ECO:0000256" key="1">
    <source>
        <dbReference type="SAM" id="MobiDB-lite"/>
    </source>
</evidence>
<feature type="region of interest" description="Disordered" evidence="1">
    <location>
        <begin position="35"/>
        <end position="64"/>
    </location>
</feature>
<feature type="region of interest" description="Disordered" evidence="1">
    <location>
        <begin position="247"/>
        <end position="280"/>
    </location>
</feature>
<feature type="compositionally biased region" description="Basic and acidic residues" evidence="1">
    <location>
        <begin position="328"/>
        <end position="351"/>
    </location>
</feature>
<accession>A0A2A6D160</accession>
<keyword evidence="3" id="KW-1185">Reference proteome</keyword>
<accession>A0A8R1UCD5</accession>
<protein>
    <submittedName>
        <fullName evidence="2">Uncharacterized protein</fullName>
    </submittedName>
</protein>
<proteinExistence type="predicted"/>
<evidence type="ECO:0000313" key="3">
    <source>
        <dbReference type="Proteomes" id="UP000005239"/>
    </source>
</evidence>
<evidence type="ECO:0000313" key="2">
    <source>
        <dbReference type="EnsemblMetazoa" id="PPA18744.1"/>
    </source>
</evidence>
<reference evidence="3" key="1">
    <citation type="journal article" date="2008" name="Nat. Genet.">
        <title>The Pristionchus pacificus genome provides a unique perspective on nematode lifestyle and parasitism.</title>
        <authorList>
            <person name="Dieterich C."/>
            <person name="Clifton S.W."/>
            <person name="Schuster L.N."/>
            <person name="Chinwalla A."/>
            <person name="Delehaunty K."/>
            <person name="Dinkelacker I."/>
            <person name="Fulton L."/>
            <person name="Fulton R."/>
            <person name="Godfrey J."/>
            <person name="Minx P."/>
            <person name="Mitreva M."/>
            <person name="Roeseler W."/>
            <person name="Tian H."/>
            <person name="Witte H."/>
            <person name="Yang S.P."/>
            <person name="Wilson R.K."/>
            <person name="Sommer R.J."/>
        </authorList>
    </citation>
    <scope>NUCLEOTIDE SEQUENCE [LARGE SCALE GENOMIC DNA]</scope>
    <source>
        <strain evidence="3">PS312</strain>
    </source>
</reference>
<dbReference type="OrthoDB" id="5872294at2759"/>
<dbReference type="AlphaFoldDB" id="A0A2A6D160"/>
<name>A0A2A6D160_PRIPA</name>
<reference evidence="2" key="2">
    <citation type="submission" date="2022-06" db="UniProtKB">
        <authorList>
            <consortium name="EnsemblMetazoa"/>
        </authorList>
    </citation>
    <scope>IDENTIFICATION</scope>
    <source>
        <strain evidence="2">PS312</strain>
    </source>
</reference>
<gene>
    <name evidence="2" type="primary">WBGene00108298</name>
</gene>
<dbReference type="Proteomes" id="UP000005239">
    <property type="component" value="Unassembled WGS sequence"/>
</dbReference>
<dbReference type="EnsemblMetazoa" id="PPA18744.1">
    <property type="protein sequence ID" value="PPA18744.1"/>
    <property type="gene ID" value="WBGene00108298"/>
</dbReference>
<sequence length="351" mass="39543">MCRMDYSPKNGHHLLDSSRLRRTRSLGLLQLLSPNRSTSTSHLNGHHNMVEEPSPSPIHDHPSFASKLRGAFSRGIRQSESFHGKPSMFGSPSKHTMGKTNEAEVGLRYLRELVRTERIDMIPACSSSIFESISSRISYETPDLKARPSSSYYLIPIHPQRVFLSSDFILSTSGMFSSSPFPSSLVSILSFYQSKEERFHSFTDALLNFLQWSDNFCIFENGKEKIKKKEEANGILDAIERALRGIPSRPSTARSGSARGLSPPILRPKGRPPPLSERGLSLQNNRRIVQDQSIDDLMRQLNLRQVAKFEPVFADVDADSDDDVEGVTVRERKEERAEKHGEKTKEVSTIT</sequence>
<organism evidence="2 3">
    <name type="scientific">Pristionchus pacificus</name>
    <name type="common">Parasitic nematode worm</name>
    <dbReference type="NCBI Taxonomy" id="54126"/>
    <lineage>
        <taxon>Eukaryota</taxon>
        <taxon>Metazoa</taxon>
        <taxon>Ecdysozoa</taxon>
        <taxon>Nematoda</taxon>
        <taxon>Chromadorea</taxon>
        <taxon>Rhabditida</taxon>
        <taxon>Rhabditina</taxon>
        <taxon>Diplogasteromorpha</taxon>
        <taxon>Diplogasteroidea</taxon>
        <taxon>Neodiplogasteridae</taxon>
        <taxon>Pristionchus</taxon>
    </lineage>
</organism>